<dbReference type="Pfam" id="PF08246">
    <property type="entry name" value="Inhibitor_I29"/>
    <property type="match status" value="1"/>
</dbReference>
<dbReference type="InterPro" id="IPR013128">
    <property type="entry name" value="Peptidase_C1A"/>
</dbReference>
<name>A0AAD5CFC6_AMBAR</name>
<keyword evidence="2" id="KW-0732">Signal</keyword>
<comment type="caution">
    <text evidence="4">The sequence shown here is derived from an EMBL/GenBank/DDBJ whole genome shotgun (WGS) entry which is preliminary data.</text>
</comment>
<evidence type="ECO:0000256" key="2">
    <source>
        <dbReference type="SAM" id="SignalP"/>
    </source>
</evidence>
<reference evidence="4" key="1">
    <citation type="submission" date="2022-06" db="EMBL/GenBank/DDBJ databases">
        <title>Uncovering the hologenomic basis of an extraordinary plant invasion.</title>
        <authorList>
            <person name="Bieker V.C."/>
            <person name="Martin M.D."/>
            <person name="Gilbert T."/>
            <person name="Hodgins K."/>
            <person name="Battlay P."/>
            <person name="Petersen B."/>
            <person name="Wilson J."/>
        </authorList>
    </citation>
    <scope>NUCLEOTIDE SEQUENCE</scope>
    <source>
        <strain evidence="4">AA19_3_7</strain>
        <tissue evidence="4">Leaf</tissue>
    </source>
</reference>
<dbReference type="Pfam" id="PF00112">
    <property type="entry name" value="Peptidase_C1"/>
    <property type="match status" value="1"/>
</dbReference>
<dbReference type="Proteomes" id="UP001206925">
    <property type="component" value="Unassembled WGS sequence"/>
</dbReference>
<dbReference type="GO" id="GO:0008234">
    <property type="term" value="F:cysteine-type peptidase activity"/>
    <property type="evidence" value="ECO:0007669"/>
    <property type="project" value="InterPro"/>
</dbReference>
<dbReference type="InterPro" id="IPR013201">
    <property type="entry name" value="Prot_inhib_I29"/>
</dbReference>
<dbReference type="AlphaFoldDB" id="A0AAD5CFC6"/>
<evidence type="ECO:0000313" key="4">
    <source>
        <dbReference type="EMBL" id="KAI7739579.1"/>
    </source>
</evidence>
<comment type="similarity">
    <text evidence="1">Belongs to the peptidase C1 family.</text>
</comment>
<evidence type="ECO:0000313" key="5">
    <source>
        <dbReference type="Proteomes" id="UP001206925"/>
    </source>
</evidence>
<dbReference type="SUPFAM" id="SSF54001">
    <property type="entry name" value="Cysteine proteinases"/>
    <property type="match status" value="1"/>
</dbReference>
<dbReference type="SMART" id="SM00848">
    <property type="entry name" value="Inhibitor_I29"/>
    <property type="match status" value="1"/>
</dbReference>
<dbReference type="EMBL" id="JAMZMK010008604">
    <property type="protein sequence ID" value="KAI7739579.1"/>
    <property type="molecule type" value="Genomic_DNA"/>
</dbReference>
<protein>
    <recommendedName>
        <fullName evidence="3">Cathepsin propeptide inhibitor domain-containing protein</fullName>
    </recommendedName>
</protein>
<organism evidence="4 5">
    <name type="scientific">Ambrosia artemisiifolia</name>
    <name type="common">Common ragweed</name>
    <dbReference type="NCBI Taxonomy" id="4212"/>
    <lineage>
        <taxon>Eukaryota</taxon>
        <taxon>Viridiplantae</taxon>
        <taxon>Streptophyta</taxon>
        <taxon>Embryophyta</taxon>
        <taxon>Tracheophyta</taxon>
        <taxon>Spermatophyta</taxon>
        <taxon>Magnoliopsida</taxon>
        <taxon>eudicotyledons</taxon>
        <taxon>Gunneridae</taxon>
        <taxon>Pentapetalae</taxon>
        <taxon>asterids</taxon>
        <taxon>campanulids</taxon>
        <taxon>Asterales</taxon>
        <taxon>Asteraceae</taxon>
        <taxon>Asteroideae</taxon>
        <taxon>Heliantheae alliance</taxon>
        <taxon>Heliantheae</taxon>
        <taxon>Ambrosia</taxon>
    </lineage>
</organism>
<dbReference type="InterPro" id="IPR000668">
    <property type="entry name" value="Peptidase_C1A_C"/>
</dbReference>
<dbReference type="PANTHER" id="PTHR12411">
    <property type="entry name" value="CYSTEINE PROTEASE FAMILY C1-RELATED"/>
    <property type="match status" value="1"/>
</dbReference>
<dbReference type="Gene3D" id="3.90.70.10">
    <property type="entry name" value="Cysteine proteinases"/>
    <property type="match status" value="1"/>
</dbReference>
<feature type="domain" description="Cathepsin propeptide inhibitor" evidence="3">
    <location>
        <begin position="38"/>
        <end position="95"/>
    </location>
</feature>
<feature type="chain" id="PRO_5042019923" description="Cathepsin propeptide inhibitor domain-containing protein" evidence="2">
    <location>
        <begin position="27"/>
        <end position="169"/>
    </location>
</feature>
<gene>
    <name evidence="4" type="ORF">M8C21_016156</name>
</gene>
<proteinExistence type="inferred from homology"/>
<keyword evidence="5" id="KW-1185">Reference proteome</keyword>
<dbReference type="InterPro" id="IPR038765">
    <property type="entry name" value="Papain-like_cys_pep_sf"/>
</dbReference>
<evidence type="ECO:0000256" key="1">
    <source>
        <dbReference type="ARBA" id="ARBA00008455"/>
    </source>
</evidence>
<evidence type="ECO:0000259" key="3">
    <source>
        <dbReference type="SMART" id="SM00848"/>
    </source>
</evidence>
<dbReference type="GO" id="GO:0006508">
    <property type="term" value="P:proteolysis"/>
    <property type="evidence" value="ECO:0007669"/>
    <property type="project" value="InterPro"/>
</dbReference>
<feature type="signal peptide" evidence="2">
    <location>
        <begin position="1"/>
        <end position="26"/>
    </location>
</feature>
<sequence>MGLSNNRSIILALLLVFGMWACDVTSRTLNENSMIQRHEQWMARYGKEYKDDLEKETRFKIFKNNVAYIEAFNNVGNHAYKLSINEFADQTNQEFKAARNGFKVPSTPRSGQTTPFKYENVDAVPSSIDWRKKGAVTPIKNQGQCGVQIFPARSNTGDDRFCWKVLVGT</sequence>
<accession>A0AAD5CFC6</accession>